<evidence type="ECO:0000313" key="1">
    <source>
        <dbReference type="EMBL" id="CAB4162232.1"/>
    </source>
</evidence>
<sequence>MVDIVGFTGAAGSGKDTAAQALPEYVQVRFAEPVYWGVLALDPVIDVVYEEDLDSYSFYRLSELVESVGWDKAKEDPEVRRLLQKYGTESGRDIHGKDCWINIAKNRIRQHLTEAKRVKVTDVRFENEALALAGMKACIIRIVGPQRREGVDSSHASEAGITDAFVSWTVVNDGTVEDLHRKVRYCVEQGCNKECVTI</sequence>
<dbReference type="EMBL" id="LR796736">
    <property type="protein sequence ID" value="CAB4162232.1"/>
    <property type="molecule type" value="Genomic_DNA"/>
</dbReference>
<protein>
    <submittedName>
        <fullName evidence="1">Deoxynucleoside monophosphate kinase</fullName>
    </submittedName>
</protein>
<gene>
    <name evidence="1" type="ORF">UFOVP785_20</name>
</gene>
<name>A0A6J5NTV1_9CAUD</name>
<dbReference type="InterPro" id="IPR027417">
    <property type="entry name" value="P-loop_NTPase"/>
</dbReference>
<keyword evidence="1" id="KW-0418">Kinase</keyword>
<dbReference type="SUPFAM" id="SSF52540">
    <property type="entry name" value="P-loop containing nucleoside triphosphate hydrolases"/>
    <property type="match status" value="1"/>
</dbReference>
<dbReference type="Pfam" id="PF21448">
    <property type="entry name" value="DNMK"/>
    <property type="match status" value="1"/>
</dbReference>
<accession>A0A6J5NTV1</accession>
<dbReference type="GO" id="GO:0016301">
    <property type="term" value="F:kinase activity"/>
    <property type="evidence" value="ECO:0007669"/>
    <property type="project" value="UniProtKB-KW"/>
</dbReference>
<organism evidence="1">
    <name type="scientific">uncultured Caudovirales phage</name>
    <dbReference type="NCBI Taxonomy" id="2100421"/>
    <lineage>
        <taxon>Viruses</taxon>
        <taxon>Duplodnaviria</taxon>
        <taxon>Heunggongvirae</taxon>
        <taxon>Uroviricota</taxon>
        <taxon>Caudoviricetes</taxon>
        <taxon>Peduoviridae</taxon>
        <taxon>Maltschvirus</taxon>
        <taxon>Maltschvirus maltsch</taxon>
    </lineage>
</organism>
<keyword evidence="1" id="KW-0808">Transferase</keyword>
<dbReference type="Gene3D" id="3.40.50.300">
    <property type="entry name" value="P-loop containing nucleotide triphosphate hydrolases"/>
    <property type="match status" value="1"/>
</dbReference>
<proteinExistence type="predicted"/>
<reference evidence="1" key="1">
    <citation type="submission" date="2020-04" db="EMBL/GenBank/DDBJ databases">
        <authorList>
            <person name="Chiriac C."/>
            <person name="Salcher M."/>
            <person name="Ghai R."/>
            <person name="Kavagutti S V."/>
        </authorList>
    </citation>
    <scope>NUCLEOTIDE SEQUENCE</scope>
</reference>
<dbReference type="InterPro" id="IPR048444">
    <property type="entry name" value="DNMK"/>
</dbReference>